<proteinExistence type="predicted"/>
<comment type="caution">
    <text evidence="9">The sequence shown here is derived from an EMBL/GenBank/DDBJ whole genome shotgun (WGS) entry which is preliminary data.</text>
</comment>
<evidence type="ECO:0000256" key="6">
    <source>
        <dbReference type="SAM" id="MobiDB-lite"/>
    </source>
</evidence>
<feature type="domain" description="Arf-GAP" evidence="8">
    <location>
        <begin position="9"/>
        <end position="126"/>
    </location>
</feature>
<keyword evidence="10" id="KW-1185">Reference proteome</keyword>
<organism evidence="9 10">
    <name type="scientific">Fistulifera solaris</name>
    <name type="common">Oleaginous diatom</name>
    <dbReference type="NCBI Taxonomy" id="1519565"/>
    <lineage>
        <taxon>Eukaryota</taxon>
        <taxon>Sar</taxon>
        <taxon>Stramenopiles</taxon>
        <taxon>Ochrophyta</taxon>
        <taxon>Bacillariophyta</taxon>
        <taxon>Bacillariophyceae</taxon>
        <taxon>Bacillariophycidae</taxon>
        <taxon>Naviculales</taxon>
        <taxon>Naviculaceae</taxon>
        <taxon>Fistulifera</taxon>
    </lineage>
</organism>
<dbReference type="GO" id="GO:0008270">
    <property type="term" value="F:zinc ion binding"/>
    <property type="evidence" value="ECO:0007669"/>
    <property type="project" value="UniProtKB-KW"/>
</dbReference>
<reference evidence="9 10" key="1">
    <citation type="journal article" date="2015" name="Plant Cell">
        <title>Oil accumulation by the oleaginous diatom Fistulifera solaris as revealed by the genome and transcriptome.</title>
        <authorList>
            <person name="Tanaka T."/>
            <person name="Maeda Y."/>
            <person name="Veluchamy A."/>
            <person name="Tanaka M."/>
            <person name="Abida H."/>
            <person name="Marechal E."/>
            <person name="Bowler C."/>
            <person name="Muto M."/>
            <person name="Sunaga Y."/>
            <person name="Tanaka M."/>
            <person name="Yoshino T."/>
            <person name="Taniguchi T."/>
            <person name="Fukuda Y."/>
            <person name="Nemoto M."/>
            <person name="Matsumoto M."/>
            <person name="Wong P.S."/>
            <person name="Aburatani S."/>
            <person name="Fujibuchi W."/>
        </authorList>
    </citation>
    <scope>NUCLEOTIDE SEQUENCE [LARGE SCALE GENOMIC DNA]</scope>
    <source>
        <strain evidence="9 10">JPCC DA0580</strain>
    </source>
</reference>
<keyword evidence="7" id="KW-1133">Transmembrane helix</keyword>
<feature type="region of interest" description="Disordered" evidence="6">
    <location>
        <begin position="142"/>
        <end position="161"/>
    </location>
</feature>
<dbReference type="PROSITE" id="PS50115">
    <property type="entry name" value="ARFGAP"/>
    <property type="match status" value="1"/>
</dbReference>
<evidence type="ECO:0000256" key="7">
    <source>
        <dbReference type="SAM" id="Phobius"/>
    </source>
</evidence>
<dbReference type="InterPro" id="IPR037278">
    <property type="entry name" value="ARFGAP/RecO"/>
</dbReference>
<protein>
    <submittedName>
        <fullName evidence="9">ADP-ribosylation factor GTPase-activating protein 1</fullName>
    </submittedName>
</protein>
<dbReference type="Pfam" id="PF01412">
    <property type="entry name" value="ArfGap"/>
    <property type="match status" value="1"/>
</dbReference>
<keyword evidence="7" id="KW-0812">Transmembrane</keyword>
<dbReference type="SUPFAM" id="SSF57863">
    <property type="entry name" value="ArfGap/RecO-like zinc finger"/>
    <property type="match status" value="1"/>
</dbReference>
<keyword evidence="4" id="KW-0862">Zinc</keyword>
<dbReference type="AlphaFoldDB" id="A0A1Z5JDN2"/>
<evidence type="ECO:0000256" key="4">
    <source>
        <dbReference type="ARBA" id="ARBA00022833"/>
    </source>
</evidence>
<dbReference type="PRINTS" id="PR00405">
    <property type="entry name" value="REVINTRACTNG"/>
</dbReference>
<dbReference type="GO" id="GO:0005096">
    <property type="term" value="F:GTPase activator activity"/>
    <property type="evidence" value="ECO:0007669"/>
    <property type="project" value="UniProtKB-KW"/>
</dbReference>
<accession>A0A1Z5JDN2</accession>
<sequence>MDDEAQMRPEDFAYLQTLPGNDVCVDCGNHKPDWGSPKLGILFCFDCSGRHRGLGTHLSFVRSVAMDRWSEKQIKLMKAGGNKQINDFLEEYQIKTKKTTAKEKYDNPVAELYRQKLDARVEGRIEPTELPEVQVKTDLPLKKMEGFGSSPPPPRSASHTGRNMALGGLAVAIVGVGAWLVLQQ</sequence>
<evidence type="ECO:0000256" key="5">
    <source>
        <dbReference type="PROSITE-ProRule" id="PRU00288"/>
    </source>
</evidence>
<dbReference type="PANTHER" id="PTHR46395:SF1">
    <property type="entry name" value="ADP-RIBOSYLATION FACTOR GTPASE-ACTIVATING PROTEIN 1"/>
    <property type="match status" value="1"/>
</dbReference>
<dbReference type="SMART" id="SM00105">
    <property type="entry name" value="ArfGap"/>
    <property type="match status" value="1"/>
</dbReference>
<dbReference type="GO" id="GO:0030100">
    <property type="term" value="P:regulation of endocytosis"/>
    <property type="evidence" value="ECO:0007669"/>
    <property type="project" value="TreeGrafter"/>
</dbReference>
<dbReference type="CDD" id="cd08830">
    <property type="entry name" value="ArfGap_ArfGap1"/>
    <property type="match status" value="1"/>
</dbReference>
<keyword evidence="3 5" id="KW-0863">Zinc-finger</keyword>
<dbReference type="Gene3D" id="1.10.220.150">
    <property type="entry name" value="Arf GTPase activating protein"/>
    <property type="match status" value="1"/>
</dbReference>
<feature type="transmembrane region" description="Helical" evidence="7">
    <location>
        <begin position="164"/>
        <end position="182"/>
    </location>
</feature>
<evidence type="ECO:0000256" key="3">
    <source>
        <dbReference type="ARBA" id="ARBA00022771"/>
    </source>
</evidence>
<gene>
    <name evidence="9" type="ORF">FisN_15Lh193</name>
</gene>
<dbReference type="Proteomes" id="UP000198406">
    <property type="component" value="Unassembled WGS sequence"/>
</dbReference>
<evidence type="ECO:0000256" key="1">
    <source>
        <dbReference type="ARBA" id="ARBA00022468"/>
    </source>
</evidence>
<evidence type="ECO:0000313" key="9">
    <source>
        <dbReference type="EMBL" id="GAX12114.1"/>
    </source>
</evidence>
<dbReference type="GO" id="GO:0000139">
    <property type="term" value="C:Golgi membrane"/>
    <property type="evidence" value="ECO:0007669"/>
    <property type="project" value="TreeGrafter"/>
</dbReference>
<keyword evidence="2" id="KW-0479">Metal-binding</keyword>
<evidence type="ECO:0000313" key="10">
    <source>
        <dbReference type="Proteomes" id="UP000198406"/>
    </source>
</evidence>
<dbReference type="PANTHER" id="PTHR46395">
    <property type="entry name" value="ADP-RIBOSYLATION FACTOR GTPASE-ACTIVATING PROTEIN 1"/>
    <property type="match status" value="1"/>
</dbReference>
<dbReference type="OrthoDB" id="43532at2759"/>
<keyword evidence="1" id="KW-0343">GTPase activation</keyword>
<dbReference type="EMBL" id="BDSP01000049">
    <property type="protein sequence ID" value="GAX12114.1"/>
    <property type="molecule type" value="Genomic_DNA"/>
</dbReference>
<evidence type="ECO:0000256" key="2">
    <source>
        <dbReference type="ARBA" id="ARBA00022723"/>
    </source>
</evidence>
<name>A0A1Z5JDN2_FISSO</name>
<dbReference type="InParanoid" id="A0A1Z5JDN2"/>
<dbReference type="GO" id="GO:0032012">
    <property type="term" value="P:regulation of ARF protein signal transduction"/>
    <property type="evidence" value="ECO:0007669"/>
    <property type="project" value="TreeGrafter"/>
</dbReference>
<evidence type="ECO:0000259" key="8">
    <source>
        <dbReference type="PROSITE" id="PS50115"/>
    </source>
</evidence>
<dbReference type="InterPro" id="IPR038508">
    <property type="entry name" value="ArfGAP_dom_sf"/>
</dbReference>
<keyword evidence="7" id="KW-0472">Membrane</keyword>
<dbReference type="InterPro" id="IPR001164">
    <property type="entry name" value="ArfGAP_dom"/>
</dbReference>